<name>A0A1T5CUZ3_9SPHN</name>
<dbReference type="AlphaFoldDB" id="A0A1T5CUZ3"/>
<reference evidence="2" key="1">
    <citation type="submission" date="2017-02" db="EMBL/GenBank/DDBJ databases">
        <authorList>
            <person name="Varghese N."/>
            <person name="Submissions S."/>
        </authorList>
    </citation>
    <scope>NUCLEOTIDE SEQUENCE [LARGE SCALE GENOMIC DNA]</scope>
    <source>
        <strain evidence="2">R11H</strain>
    </source>
</reference>
<accession>A0A1T5CUZ3</accession>
<sequence length="113" mass="12577">MIDPIKVKEAQKRDRAELAYASRRVKAADALLWFNEYASPEKHIDAVLRGGPTLVASSTPNAALALWYISQAAQRALPGILEDAIEMAKRDFDDSPRRAALREMVKLDEELGL</sequence>
<dbReference type="Proteomes" id="UP000190044">
    <property type="component" value="Unassembled WGS sequence"/>
</dbReference>
<gene>
    <name evidence="1" type="ORF">SAMN06295937_1011135</name>
</gene>
<dbReference type="EMBL" id="FUYP01000011">
    <property type="protein sequence ID" value="SKB63156.1"/>
    <property type="molecule type" value="Genomic_DNA"/>
</dbReference>
<protein>
    <submittedName>
        <fullName evidence="1">Uncharacterized protein</fullName>
    </submittedName>
</protein>
<organism evidence="1 2">
    <name type="scientific">Sphingopyxis flava</name>
    <dbReference type="NCBI Taxonomy" id="1507287"/>
    <lineage>
        <taxon>Bacteria</taxon>
        <taxon>Pseudomonadati</taxon>
        <taxon>Pseudomonadota</taxon>
        <taxon>Alphaproteobacteria</taxon>
        <taxon>Sphingomonadales</taxon>
        <taxon>Sphingomonadaceae</taxon>
        <taxon>Sphingopyxis</taxon>
    </lineage>
</organism>
<evidence type="ECO:0000313" key="2">
    <source>
        <dbReference type="Proteomes" id="UP000190044"/>
    </source>
</evidence>
<keyword evidence="2" id="KW-1185">Reference proteome</keyword>
<proteinExistence type="predicted"/>
<evidence type="ECO:0000313" key="1">
    <source>
        <dbReference type="EMBL" id="SKB63156.1"/>
    </source>
</evidence>